<dbReference type="RefSeq" id="WP_038218831.1">
    <property type="nucleotide sequence ID" value="NZ_CAWLWN010000259.1"/>
</dbReference>
<keyword evidence="2" id="KW-0808">Transferase</keyword>
<reference evidence="2" key="1">
    <citation type="submission" date="2013-07" db="EMBL/GenBank/DDBJ databases">
        <title>Sub-species coevolution in mutualistic symbiosis.</title>
        <authorList>
            <person name="Murfin K."/>
            <person name="Klassen J."/>
            <person name="Lee M."/>
            <person name="Forst S."/>
            <person name="Stock P."/>
            <person name="Goodrich-Blair H."/>
        </authorList>
    </citation>
    <scope>NUCLEOTIDE SEQUENCE [LARGE SCALE GENOMIC DNA]</scope>
    <source>
        <strain evidence="2">Puntauvense</strain>
    </source>
</reference>
<keyword evidence="2" id="KW-0489">Methyltransferase</keyword>
<dbReference type="Pfam" id="PF08241">
    <property type="entry name" value="Methyltransf_11"/>
    <property type="match status" value="1"/>
</dbReference>
<evidence type="ECO:0000313" key="2">
    <source>
        <dbReference type="EMBL" id="CDG98439.1"/>
    </source>
</evidence>
<evidence type="ECO:0000259" key="1">
    <source>
        <dbReference type="Pfam" id="PF08241"/>
    </source>
</evidence>
<dbReference type="Proteomes" id="UP000028511">
    <property type="component" value="Unassembled WGS sequence"/>
</dbReference>
<sequence>MQSARSIKQITSPASWAELPWGEYYRVALERQLEPWWPKIFGLHLAKLGNLSAEIDSRACPISHQFNIGLLEGSMDVIADPYCLPFEAKSVDACLLAHMLTYSADPHWLLREVDRIITDDGWLIISGFNPISLLGLRKVLLPIHRRQAYEAQMFSMLRQVDWLSLLNYEIVHHASFHVLPWQSGKSFCNRSTSIFGCMNLVIARKRTIPLTLNPMWATSLKPKFRNVLGAAKDLHRRQ</sequence>
<dbReference type="InterPro" id="IPR013216">
    <property type="entry name" value="Methyltransf_11"/>
</dbReference>
<dbReference type="InterPro" id="IPR029063">
    <property type="entry name" value="SAM-dependent_MTases_sf"/>
</dbReference>
<comment type="caution">
    <text evidence="2">The sequence shown here is derived from an EMBL/GenBank/DDBJ whole genome shotgun (WGS) entry which is preliminary data.</text>
</comment>
<accession>A0A077NI74</accession>
<gene>
    <name evidence="2" type="primary">yafS</name>
    <name evidence="2" type="ORF">XBP1_3060005</name>
</gene>
<feature type="domain" description="Methyltransferase type 11" evidence="1">
    <location>
        <begin position="78"/>
        <end position="125"/>
    </location>
</feature>
<dbReference type="GO" id="GO:0008757">
    <property type="term" value="F:S-adenosylmethionine-dependent methyltransferase activity"/>
    <property type="evidence" value="ECO:0007669"/>
    <property type="project" value="InterPro"/>
</dbReference>
<dbReference type="AlphaFoldDB" id="A0A077NI74"/>
<organism evidence="2">
    <name type="scientific">Xenorhabdus bovienii str. puntauvense</name>
    <dbReference type="NCBI Taxonomy" id="1398201"/>
    <lineage>
        <taxon>Bacteria</taxon>
        <taxon>Pseudomonadati</taxon>
        <taxon>Pseudomonadota</taxon>
        <taxon>Gammaproteobacteria</taxon>
        <taxon>Enterobacterales</taxon>
        <taxon>Morganellaceae</taxon>
        <taxon>Xenorhabdus</taxon>
    </lineage>
</organism>
<dbReference type="GO" id="GO:0032259">
    <property type="term" value="P:methylation"/>
    <property type="evidence" value="ECO:0007669"/>
    <property type="project" value="UniProtKB-KW"/>
</dbReference>
<protein>
    <submittedName>
        <fullName evidence="2">Putative S-adenosyl-L-methionine-dependent methyltransferase</fullName>
    </submittedName>
</protein>
<name>A0A077NI74_XENBV</name>
<dbReference type="EMBL" id="CBSW010000231">
    <property type="protein sequence ID" value="CDG98439.1"/>
    <property type="molecule type" value="Genomic_DNA"/>
</dbReference>
<dbReference type="HOGENOM" id="CLU_075049_1_0_6"/>
<dbReference type="SUPFAM" id="SSF53335">
    <property type="entry name" value="S-adenosyl-L-methionine-dependent methyltransferases"/>
    <property type="match status" value="1"/>
</dbReference>
<proteinExistence type="predicted"/>
<dbReference type="Gene3D" id="3.40.50.150">
    <property type="entry name" value="Vaccinia Virus protein VP39"/>
    <property type="match status" value="1"/>
</dbReference>